<reference evidence="1" key="1">
    <citation type="journal article" date="2021" name="PeerJ">
        <title>Extensive microbial diversity within the chicken gut microbiome revealed by metagenomics and culture.</title>
        <authorList>
            <person name="Gilroy R."/>
            <person name="Ravi A."/>
            <person name="Getino M."/>
            <person name="Pursley I."/>
            <person name="Horton D.L."/>
            <person name="Alikhan N.F."/>
            <person name="Baker D."/>
            <person name="Gharbi K."/>
            <person name="Hall N."/>
            <person name="Watson M."/>
            <person name="Adriaenssens E.M."/>
            <person name="Foster-Nyarko E."/>
            <person name="Jarju S."/>
            <person name="Secka A."/>
            <person name="Antonio M."/>
            <person name="Oren A."/>
            <person name="Chaudhuri R.R."/>
            <person name="La Ragione R."/>
            <person name="Hildebrand F."/>
            <person name="Pallen M.J."/>
        </authorList>
    </citation>
    <scope>NUCLEOTIDE SEQUENCE</scope>
    <source>
        <strain evidence="1">USAMLcec4-12693</strain>
    </source>
</reference>
<evidence type="ECO:0000313" key="2">
    <source>
        <dbReference type="Proteomes" id="UP000813420"/>
    </source>
</evidence>
<evidence type="ECO:0000313" key="1">
    <source>
        <dbReference type="EMBL" id="HJH49525.1"/>
    </source>
</evidence>
<dbReference type="RefSeq" id="WP_277271811.1">
    <property type="nucleotide sequence ID" value="NZ_DYXE01000045.1"/>
</dbReference>
<protein>
    <submittedName>
        <fullName evidence="1">Uncharacterized protein</fullName>
    </submittedName>
</protein>
<organism evidence="1 2">
    <name type="scientific">Merdimonas faecis</name>
    <dbReference type="NCBI Taxonomy" id="1653435"/>
    <lineage>
        <taxon>Bacteria</taxon>
        <taxon>Bacillati</taxon>
        <taxon>Bacillota</taxon>
        <taxon>Clostridia</taxon>
        <taxon>Lachnospirales</taxon>
        <taxon>Lachnospiraceae</taxon>
        <taxon>Merdimonas</taxon>
    </lineage>
</organism>
<gene>
    <name evidence="1" type="ORF">K8V39_04610</name>
</gene>
<accession>A0A9D2VXE0</accession>
<comment type="caution">
    <text evidence="1">The sequence shown here is derived from an EMBL/GenBank/DDBJ whole genome shotgun (WGS) entry which is preliminary data.</text>
</comment>
<sequence length="134" mass="15898">MSKIMHNEELYNFLMYSVFGIVDEDENLDKKIKCAHRAYRDLARTLRYKYSSSELAKKDPDVAKFKKDRDSWVKEICEELINSIEGFPKDGDFNQWHKDKCGELIKKTKGKDLFKEGHSFTWGHAQKWLNMTLK</sequence>
<reference evidence="1" key="2">
    <citation type="submission" date="2021-09" db="EMBL/GenBank/DDBJ databases">
        <authorList>
            <person name="Gilroy R."/>
        </authorList>
    </citation>
    <scope>NUCLEOTIDE SEQUENCE</scope>
    <source>
        <strain evidence="1">USAMLcec4-12693</strain>
    </source>
</reference>
<proteinExistence type="predicted"/>
<feature type="non-terminal residue" evidence="1">
    <location>
        <position position="134"/>
    </location>
</feature>
<dbReference type="Proteomes" id="UP000813420">
    <property type="component" value="Unassembled WGS sequence"/>
</dbReference>
<name>A0A9D2VXE0_9FIRM</name>
<dbReference type="AlphaFoldDB" id="A0A9D2VXE0"/>
<dbReference type="EMBL" id="DYXE01000045">
    <property type="protein sequence ID" value="HJH49525.1"/>
    <property type="molecule type" value="Genomic_DNA"/>
</dbReference>